<keyword evidence="3" id="KW-1185">Reference proteome</keyword>
<proteinExistence type="predicted"/>
<dbReference type="EnsemblMetazoa" id="XM_050647266.1">
    <property type="protein sequence ID" value="XP_050503223.1"/>
    <property type="gene ID" value="LOC114331342"/>
</dbReference>
<protein>
    <recommendedName>
        <fullName evidence="4">Hydrocephalus-inducing protein-like</fullName>
    </recommendedName>
</protein>
<feature type="region of interest" description="Disordered" evidence="1">
    <location>
        <begin position="2934"/>
        <end position="2998"/>
    </location>
</feature>
<feature type="region of interest" description="Disordered" evidence="1">
    <location>
        <begin position="4245"/>
        <end position="4271"/>
    </location>
</feature>
<evidence type="ECO:0000313" key="2">
    <source>
        <dbReference type="EnsemblMetazoa" id="XP_050503223.1"/>
    </source>
</evidence>
<feature type="compositionally biased region" description="Basic residues" evidence="1">
    <location>
        <begin position="2041"/>
        <end position="2052"/>
    </location>
</feature>
<dbReference type="PANTHER" id="PTHR23053:SF0">
    <property type="entry name" value="HYDROCEPHALUS-INDUCING PROTEIN HOMOLOG"/>
    <property type="match status" value="1"/>
</dbReference>
<evidence type="ECO:0000256" key="1">
    <source>
        <dbReference type="SAM" id="MobiDB-lite"/>
    </source>
</evidence>
<dbReference type="InterPro" id="IPR033305">
    <property type="entry name" value="Hydin-like"/>
</dbReference>
<feature type="compositionally biased region" description="Basic and acidic residues" evidence="1">
    <location>
        <begin position="2222"/>
        <end position="2243"/>
    </location>
</feature>
<feature type="compositionally biased region" description="Basic residues" evidence="1">
    <location>
        <begin position="2211"/>
        <end position="2221"/>
    </location>
</feature>
<dbReference type="PANTHER" id="PTHR23053">
    <property type="entry name" value="DLEC1 DELETED IN LUNG AND ESOPHAGEAL CANCER 1"/>
    <property type="match status" value="1"/>
</dbReference>
<dbReference type="Proteomes" id="UP001652700">
    <property type="component" value="Unplaced"/>
</dbReference>
<feature type="region of interest" description="Disordered" evidence="1">
    <location>
        <begin position="2041"/>
        <end position="2102"/>
    </location>
</feature>
<name>A0ABM5JZ55_DIAVI</name>
<feature type="compositionally biased region" description="Basic and acidic residues" evidence="1">
    <location>
        <begin position="2053"/>
        <end position="2078"/>
    </location>
</feature>
<dbReference type="GeneID" id="114331342"/>
<feature type="region of interest" description="Disordered" evidence="1">
    <location>
        <begin position="2184"/>
        <end position="2245"/>
    </location>
</feature>
<dbReference type="InterPro" id="IPR013783">
    <property type="entry name" value="Ig-like_fold"/>
</dbReference>
<organism evidence="2 3">
    <name type="scientific">Diabrotica virgifera virgifera</name>
    <name type="common">western corn rootworm</name>
    <dbReference type="NCBI Taxonomy" id="50390"/>
    <lineage>
        <taxon>Eukaryota</taxon>
        <taxon>Metazoa</taxon>
        <taxon>Ecdysozoa</taxon>
        <taxon>Arthropoda</taxon>
        <taxon>Hexapoda</taxon>
        <taxon>Insecta</taxon>
        <taxon>Pterygota</taxon>
        <taxon>Neoptera</taxon>
        <taxon>Endopterygota</taxon>
        <taxon>Coleoptera</taxon>
        <taxon>Polyphaga</taxon>
        <taxon>Cucujiformia</taxon>
        <taxon>Chrysomeloidea</taxon>
        <taxon>Chrysomelidae</taxon>
        <taxon>Galerucinae</taxon>
        <taxon>Diabroticina</taxon>
        <taxon>Diabroticites</taxon>
        <taxon>Diabrotica</taxon>
    </lineage>
</organism>
<feature type="region of interest" description="Disordered" evidence="1">
    <location>
        <begin position="1175"/>
        <end position="1206"/>
    </location>
</feature>
<feature type="compositionally biased region" description="Polar residues" evidence="1">
    <location>
        <begin position="2949"/>
        <end position="2958"/>
    </location>
</feature>
<sequence>MDQADDDNCPRHTCMFMTLLPFFLDLPIEQTEVSVPPSRLLIELQMPLQDRIDQLCKPTRKRRVRTDVNTFAKTPDILVFQNFDQFKQYKTTITFLNIKSTSRNLKISGINSPYFDVIQPGVECDYIKVAPGVNFVITVIFKPTDIRDYFTELVCTTNEETFIFPVYAIGNRPLLHLPDEIHMSPTALRVTSEKTILLHNYGKLKAFYVTSISEPFRVVPAKGCLEPNAVIELDIQCTPKTNTNCIRNDLIIHCGDLEVKVPVTCMLQPADVYFLQKSVEFSEIFVGLQYNKTITLCNKSPFTLQFQWKKYATDVQELEQRQRFVGYVRHIVDMEKVKSTKLEYMDAIDHEGHWNICTSVENNLEVEEEIEFFYKSEVFSILPMTGKLFPHQSMDFMVIFFPTANEVYLSTAYLDITGRPDRLPVNLSGIGKGPSVIFNVTKLDIGSIFLEVTHEYQVVIKNDGCIPATVVFKPTDTEFGGKITCSPQSQHLNKIDSCRSFIIKFSSPYQGQFVEKVEFEIKESKEIIHFLLVGNVVCPVLRTNISSLDFGELSYGNIQTMEIQLYNDSQVPIDYTITISNRACSQDNNCEFEIDPRSGIVEAYGVKTVKIKLTANLLDEIGERMIVMMYGSEMYQLAVPMKYKCGVPKVTTDPSEILINFCFINYEYTRIIKFINDTNLCGHLFYTPLSKPKGMKVSLDKTDFEICPGDIVEVNLTICTYVPGLHEYPLMFTMKGEEIPKEMCKIKCNGQGPVVSYIPDELNFGNVTLLTTKIKKLKLLNDSPIPAIIKIKIQPPGAIKLSHYDFVIPPEDEKIIECEMYLKDNVKITSQLLLNIEHGEQLSVNIFAEGVGYSILCEPLLQPEYSFGAQLTHRVAKILINLTNLGRKYYRLFWTQKPLVKTFKELEDLGKLIDQKSVFEIKPNYLELAYNQSNFIEISCVSKKPAVVGEVFYCYAQLDKTVRVHTVFTVLLQVKFVEPYLKFTTKSLNFIERHVPNISEESLCCLTYNEEGDLNIDQPNLDHKSVMISEVTMTNESEIPLHLRIHTSSEFFIMDEDEPMKCVEYTLDIAESLNIVVSFRPVVENKVYRKHCGKLTINIEDYPNPEIVSLIGEVCFPTIKFEPQKLDFGCIPIDSTAYRYVVLENITFLPVDFTWEIDMDSFRITKLEETEAAAESSPFLPKNKTPPSAENRKTIFNSVKPTPDSEQIKPVQSKIMKIFVENASKQDTSVHVQAKKSFASQESSIQHSSYSQFDKVEERAKNILQEVFCDKYDKEKIEFWNEKKYMPVAGDSLSLRDIITIEPWKGCLRAYEHGLISIYFSPPPNVIINCICVCKINGGEELEFEITGSCSHLSFKFNKSSIYVGNRLFCEILEESLILTNTGHYDFCFQVDCDSLEIFQDKKLKSKWLNIYPDKGYLEAGKEIPITIRYFPGIVGNINELILFEMDHLDTVTIPMVGSALFSQVALSLPRSEMNKSNQEINYTAIAQITDQYLKTMKSNRESLVKDEEDEHKYKLLEEKGWVVIRYDDSYPSNVEIDLAIERMFINDYLRNNYSRLRYHSVSRKYKLIPDFKVPHYKLDFGHVVVDRPVCFTVLIINYGPEPTTVHKMKSNISTLSNNQMFVEYKNKVLGVGEIAELYVVFKPRKEYKIFDDRYVEDYLFLGVNHGAMIPIIITATISLPRFRFHKKCLDFGAVKVGNVLKKSVIIENLGYLTCKWNADVQSTNTMKNAFYVIPHQGELIEMDKGLMNIFFMPTKNECYISEVEVYIEGTVTRYVLELIGHGMIPNLALQEKNMEFESSVPYAERIVKTLLIQNVSTFPIEYAFSDFDETYDKEKMLIELFMEYHNLKILFIPERLPGTPLLNIFENTYNTLLNELKKSDVSEKDVDTQILENMSKGEIVGIIKDRIKEWTHTIDNNTTDVQEFENKSLEGLGIITTNVSNTVPEIRHGVIIVFHGSPNTEYYKAANETSKTLGMTMVSIDQLIFEELLHNKSEYAFEINKKINDMIDKYVVPESEPLDDEYDELVKKVEALLDGKKIGKKGKDKMGKKKGNKNERSKSADDVKSKESNKSNGEKASTKASKSSKSTNKSGKKGHGNSGSTFLDIHPQTFANILKVKLEKMKPMIVIESLNSIFLPNPLLAMEVLLHGIGNLKCIIFVFLSLTLENYINNETEIRYKKHLEETMSREKGKKHVDAKHSRERSRPDSSKSRINKVGKHRKVKSADNIHDKAAGDNEGSPEKKIKPGSAISKEKLVDISAPAISRRIAKEIPKYLEREFALSNTLLLDMCEFAEHWDRQHGVILKAPLINSVKNDKKHKNSKNSKKGSLLLNFTPTVTALDLQGSGIPILIINNAGPHRYQKNIPIVIQNLLKKTYELKSALELVNATSSVSIKESSIMYSVLKNVKRFKQTHSDLFKIEYLPTSLIESSSTGKYSDMLLQTSSLVAPIKSKHKRKKGSISKTERYGETSVSRLKVTESSLTTSRVVYPGEIVKYEVSFMPKYFGEFEHKYRIEIMGYPKSLFVKCHAICELPCVDYSPETMFEKCTSNLNEKNVNDNFVYSRQDMVFDFGPILQTSPKTPSYEADMSLKNTSHMICKINVEVDDNSPFQVTTLSNEVPPDKSAEVKLTCKGGNKGAVEGLAYITISKNPVVFTLPLTARVCPLEFNVNPKSLIFEKVPLNYSVKKIIKLTNSSPINLKWTLQYSAQLKNIYKLSKDEGIIKFYSIDKFEVEYCPTVEEVNSKGILNLNVYDLNCSDTVPFLTESISLQSDSVEYILHYNEHIVLGEIKGKIEYKIPLHLTNSSKTFVKLEVDKINHPTEKELEKISSFFKLSAESETLLPQKSSALQFIFHPIEEFVLEDVPLYTCKFLDLNQPDAVFKHFDIRFSVVVQLSRFSLYPEKDIYFGIIDLTHDRIQVLKISNIGKCPFQYEISSSKPGTISSRKKPRSGSGLQNSARSGKSSNRSDKTNNTKKSKESKETKLSRKSNDSRKSRVSQSARARETVLNVGEFTIISSTGSVEPGATAEVTVTYKPIYAGLHEEVIYVTVSEPAKGFHKEKIITLHAEGAEPRLIFDDYQKMFKEIYIVQNVGDLQTASNIGTYSYYNISKNSLNFDNVCVNTVQTAKIYLHNIGKVAAQTTFKVPDTKYFGVSPLLARIEAHSVFPVTVTFKPDSINIFEGKLEIRYNGRNTNVFVLGLSGRSCIPQVQITNIEAEDHTHKIIFPPTYPQEWEFKNVVIKNTGMIPCTIIISLGSENNDSPFFIMHSERLPDLSTPGIDKELSISSVNISLCPSESTNIFVFFKSKSPIMAEGEVKIFIVNNPYETKRLELYGQCYEGEITVHDLPASNPSVWNISQNEIIYHLDFGYSPLRIINKKYFSIKNHSKTSTFRFNFRSDVPNLVFLPSIGHLKPTSRKEILAMISSEEPNTLHKIPIQMDCASISFVEPSENDMGWDNRQSTFSYVGTIDKLSTTVGINDKISTNVGITDKISTNNVGTNDKLSRVGINNELSLNESELIDDNDKSCLEAAIESFTQKYIGENMEVLKEQIKTALEAKEPNIIINSDQLLFVNFLVSLTSDFASYSCDTKELVFPDTYVNNKSNLSLEVFNCGLVPLNLEWTLMESVDEPKNNRTVAENGVALESTQDSSFEQELRMKPFVKQNYDQPFQIIPRNTEIQPSISTVFQIIFNPAVASQYFYKLKSKISSLHPDLKNMEFSVTGQSLLPDYYFELEDNDYSRHETAGKCSKMNGENLEVIEIHVTGIGETKSKSFILVNTSGDNLSYKLEPIREINTLSYFHCPTSCGIIENDKKCQLSFCFTPQQIGTFEEEYLFNVQEKESETYFLVVGKCTNPKVYFNTAHLCLKPTLLSVPCDDKVYLRNDEEDELWFKIIKNSLVSQDCLQKLKVFPTSGSIIPNTDLEMQITYNAEQVGEPTFYIQCEVQKMTKPLTLTISATCQPIECKVHYLNRAGEEILLDPNTENIIDLGKVGIKAKTILPFSIVNDGITGFFYNWIVKNSNTECLVTVTAKTDKEFVTGGTTVKTELFIKTGKKYKLNNFPIKLMIPYGPTYNIKLSLSAEFAVCSFSFSNYDFGNCVVQPGLRQYYEVQLEVKNREPQPVKLENLFPENENLTVDFKQIKIAPNCVKKIPIYFHPRSEGLHEFKVPISLKCMRRVIKITGYGVKVNMQLLKPQDAFIDIGKTKLGETSTYSMFVINKTPCQVEAKIILSDEDLPAIDVGPVELMRPEIVVPDVPPPTERENKKKGTTSTLSLKNRSKKDINKKANKSLKKDDRAPSEYLPLTPKPTPWNAYENFHIYPSKPVKIDSNKKYEFIVEFKPLDRNENYSTKIYYKIFDYIGLLSSIKGKCVVPEFSLDQNLLTFCNVLVGHERTNTLLLNNTGDFGIKFKWDHEGLTNFKIIPTEGYLAASSKLQIMFTFKCDSVGQIIRKCKCLVDNKHVLKLSLVANTIDLPEPIDTIQFFCPVREKCTQNVSLTNSNKVHWRIKPTVSNSIFAVPAEILLEPNSTASIPVDYSPRRMTTLDSNDTGLLILPLDDKEIIYSLVGTAVAPLPEKKIWIEIRAKYSHSQILQIRNWTNNKICCQVETVLKSIPTLKTLYKVSGLETVDIRPNEVKGYEWNVYIINEEVLDFNVIFKDQDTEEYLFYEITVKVLPPVQKPTKELETCVRHAIKTSIKLENPINLPVVFTLNGGSTELHFDRLFNMQPYTKVDLEILYLPIKPGVSTPVIEASCNELGSISYPFKLIARPPPREKPVKFVAELGFGCFEKAVIQNTFSSSLELNATFAHAEFSMEKTTTILPGEIGTIRIKFEPSSLGLVESELTLTSSVSGAYIFPLFGKCIPPTPKGPFTIKRGTPTPISFFNPFTYAETFYYDIDNKMFQAKLESEEVKGRQSTKIMVTHPKSGLDVAYPITGKLTVTRKNTEDDKQKETVKWSFYLQTDK</sequence>
<feature type="compositionally biased region" description="Basic and acidic residues" evidence="1">
    <location>
        <begin position="2196"/>
        <end position="2209"/>
    </location>
</feature>
<feature type="compositionally biased region" description="Low complexity" evidence="1">
    <location>
        <begin position="2079"/>
        <end position="2090"/>
    </location>
</feature>
<feature type="compositionally biased region" description="Basic and acidic residues" evidence="1">
    <location>
        <begin position="2962"/>
        <end position="2990"/>
    </location>
</feature>
<accession>A0ABM5JZ55</accession>
<dbReference type="RefSeq" id="XP_050503223.1">
    <property type="nucleotide sequence ID" value="XM_050647266.1"/>
</dbReference>
<reference evidence="2" key="1">
    <citation type="submission" date="2025-05" db="UniProtKB">
        <authorList>
            <consortium name="EnsemblMetazoa"/>
        </authorList>
    </citation>
    <scope>IDENTIFICATION</scope>
</reference>
<evidence type="ECO:0008006" key="4">
    <source>
        <dbReference type="Google" id="ProtNLM"/>
    </source>
</evidence>
<evidence type="ECO:0000313" key="3">
    <source>
        <dbReference type="Proteomes" id="UP001652700"/>
    </source>
</evidence>
<dbReference type="Gene3D" id="2.60.40.10">
    <property type="entry name" value="Immunoglobulins"/>
    <property type="match status" value="17"/>
</dbReference>